<comment type="caution">
    <text evidence="8">The sequence shown here is derived from an EMBL/GenBank/DDBJ whole genome shotgun (WGS) entry which is preliminary data.</text>
</comment>
<dbReference type="SUPFAM" id="SSF103473">
    <property type="entry name" value="MFS general substrate transporter"/>
    <property type="match status" value="1"/>
</dbReference>
<dbReference type="InterPro" id="IPR000109">
    <property type="entry name" value="POT_fam"/>
</dbReference>
<protein>
    <recommendedName>
        <fullName evidence="10">Protein NRT1/ PTR FAMILY 3.1-like</fullName>
    </recommendedName>
</protein>
<feature type="transmembrane region" description="Helical" evidence="7">
    <location>
        <begin position="381"/>
        <end position="401"/>
    </location>
</feature>
<evidence type="ECO:0008006" key="10">
    <source>
        <dbReference type="Google" id="ProtNLM"/>
    </source>
</evidence>
<evidence type="ECO:0000256" key="5">
    <source>
        <dbReference type="ARBA" id="ARBA00023136"/>
    </source>
</evidence>
<evidence type="ECO:0000256" key="7">
    <source>
        <dbReference type="SAM" id="Phobius"/>
    </source>
</evidence>
<feature type="compositionally biased region" description="Basic and acidic residues" evidence="6">
    <location>
        <begin position="10"/>
        <end position="29"/>
    </location>
</feature>
<dbReference type="GO" id="GO:0022857">
    <property type="term" value="F:transmembrane transporter activity"/>
    <property type="evidence" value="ECO:0007669"/>
    <property type="project" value="InterPro"/>
</dbReference>
<feature type="non-terminal residue" evidence="8">
    <location>
        <position position="1"/>
    </location>
</feature>
<feature type="transmembrane region" description="Helical" evidence="7">
    <location>
        <begin position="196"/>
        <end position="215"/>
    </location>
</feature>
<dbReference type="Gene3D" id="1.20.1250.20">
    <property type="entry name" value="MFS general substrate transporter like domains"/>
    <property type="match status" value="1"/>
</dbReference>
<name>A0A833XGA1_JUGRE</name>
<evidence type="ECO:0000256" key="3">
    <source>
        <dbReference type="ARBA" id="ARBA00022692"/>
    </source>
</evidence>
<keyword evidence="5 7" id="KW-0472">Membrane</keyword>
<dbReference type="InterPro" id="IPR036259">
    <property type="entry name" value="MFS_trans_sf"/>
</dbReference>
<keyword evidence="4 7" id="KW-1133">Transmembrane helix</keyword>
<evidence type="ECO:0000313" key="9">
    <source>
        <dbReference type="Proteomes" id="UP000619265"/>
    </source>
</evidence>
<dbReference type="Gramene" id="Jr07_21540_p1">
    <property type="protein sequence ID" value="cds.Jr07_21540_p1"/>
    <property type="gene ID" value="Jr07_21540"/>
</dbReference>
<evidence type="ECO:0000256" key="2">
    <source>
        <dbReference type="ARBA" id="ARBA00005982"/>
    </source>
</evidence>
<dbReference type="EMBL" id="LIHL02000007">
    <property type="protein sequence ID" value="KAF5465769.1"/>
    <property type="molecule type" value="Genomic_DNA"/>
</dbReference>
<accession>A0A833XGA1</accession>
<comment type="similarity">
    <text evidence="2">Belongs to the major facilitator superfamily. Proton-dependent oligopeptide transporter (POT/PTR) (TC 2.A.17) family.</text>
</comment>
<feature type="transmembrane region" description="Helical" evidence="7">
    <location>
        <begin position="422"/>
        <end position="442"/>
    </location>
</feature>
<proteinExistence type="inferred from homology"/>
<comment type="subcellular location">
    <subcellularLocation>
        <location evidence="1">Membrane</location>
        <topology evidence="1">Multi-pass membrane protein</topology>
    </subcellularLocation>
</comment>
<feature type="transmembrane region" description="Helical" evidence="7">
    <location>
        <begin position="151"/>
        <end position="175"/>
    </location>
</feature>
<organism evidence="8 9">
    <name type="scientific">Juglans regia</name>
    <name type="common">English walnut</name>
    <dbReference type="NCBI Taxonomy" id="51240"/>
    <lineage>
        <taxon>Eukaryota</taxon>
        <taxon>Viridiplantae</taxon>
        <taxon>Streptophyta</taxon>
        <taxon>Embryophyta</taxon>
        <taxon>Tracheophyta</taxon>
        <taxon>Spermatophyta</taxon>
        <taxon>Magnoliopsida</taxon>
        <taxon>eudicotyledons</taxon>
        <taxon>Gunneridae</taxon>
        <taxon>Pentapetalae</taxon>
        <taxon>rosids</taxon>
        <taxon>fabids</taxon>
        <taxon>Fagales</taxon>
        <taxon>Juglandaceae</taxon>
        <taxon>Juglans</taxon>
    </lineage>
</organism>
<reference evidence="8" key="2">
    <citation type="submission" date="2020-03" db="EMBL/GenBank/DDBJ databases">
        <title>Walnut 2.0.</title>
        <authorList>
            <person name="Marrano A."/>
            <person name="Britton M."/>
            <person name="Zimin A.V."/>
            <person name="Zaini P.A."/>
            <person name="Workman R."/>
            <person name="Puiu D."/>
            <person name="Bianco L."/>
            <person name="Allen B.J."/>
            <person name="Troggio M."/>
            <person name="Leslie C.A."/>
            <person name="Timp W."/>
            <person name="Dendekar A."/>
            <person name="Salzberg S.L."/>
            <person name="Neale D.B."/>
        </authorList>
    </citation>
    <scope>NUCLEOTIDE SEQUENCE</scope>
    <source>
        <tissue evidence="8">Leaves</tissue>
    </source>
</reference>
<feature type="transmembrane region" description="Helical" evidence="7">
    <location>
        <begin position="462"/>
        <end position="484"/>
    </location>
</feature>
<reference evidence="8" key="1">
    <citation type="submission" date="2015-10" db="EMBL/GenBank/DDBJ databases">
        <authorList>
            <person name="Martinez-Garcia P.J."/>
            <person name="Crepeau M.W."/>
            <person name="Puiu D."/>
            <person name="Gonzalez-Ibeas D."/>
            <person name="Whalen J."/>
            <person name="Stevens K."/>
            <person name="Paul R."/>
            <person name="Butterfield T."/>
            <person name="Britton M."/>
            <person name="Reagan R."/>
            <person name="Chakraborty S."/>
            <person name="Walawage S.L."/>
            <person name="Vasquez-Gross H.A."/>
            <person name="Cardeno C."/>
            <person name="Famula R."/>
            <person name="Pratt K."/>
            <person name="Kuruganti S."/>
            <person name="Aradhya M.K."/>
            <person name="Leslie C.A."/>
            <person name="Dandekar A.M."/>
            <person name="Salzberg S.L."/>
            <person name="Wegrzyn J.L."/>
            <person name="Langley C.H."/>
            <person name="Neale D.B."/>
        </authorList>
    </citation>
    <scope>NUCLEOTIDE SEQUENCE</scope>
    <source>
        <tissue evidence="8">Leaves</tissue>
    </source>
</reference>
<evidence type="ECO:0000256" key="4">
    <source>
        <dbReference type="ARBA" id="ARBA00022989"/>
    </source>
</evidence>
<dbReference type="AlphaFoldDB" id="A0A833XGA1"/>
<feature type="transmembrane region" description="Helical" evidence="7">
    <location>
        <begin position="549"/>
        <end position="572"/>
    </location>
</feature>
<dbReference type="Proteomes" id="UP000619265">
    <property type="component" value="Unassembled WGS sequence"/>
</dbReference>
<dbReference type="Pfam" id="PF00854">
    <property type="entry name" value="PTR2"/>
    <property type="match status" value="1"/>
</dbReference>
<feature type="transmembrane region" description="Helical" evidence="7">
    <location>
        <begin position="505"/>
        <end position="529"/>
    </location>
</feature>
<evidence type="ECO:0000256" key="6">
    <source>
        <dbReference type="SAM" id="MobiDB-lite"/>
    </source>
</evidence>
<feature type="region of interest" description="Disordered" evidence="6">
    <location>
        <begin position="10"/>
        <end position="30"/>
    </location>
</feature>
<keyword evidence="3 7" id="KW-0812">Transmembrane</keyword>
<dbReference type="GO" id="GO:0016020">
    <property type="term" value="C:membrane"/>
    <property type="evidence" value="ECO:0007669"/>
    <property type="project" value="UniProtKB-SubCell"/>
</dbReference>
<sequence length="612" mass="68772">SMKTTLQMELAREQMADDEKQKKIEDEKKTKRQLGGIKTMPFVLANEMCDRFATTGFHANMITYLTQELNMPLVKASNTLTNFGGTASFTPLIGALIADSFAGRFWTIMAGSLIYELGLVSITISAILPMFHPPQCPSQTNCKEASASQLWVLYISLLLTSLGSGGIRPCVVTFAADQLDMTKSSVASRRWNFFNWYYFCMGMATLTALTVVVYIQDNVGWGWGLGVPTIAMALSILAFLLGSPFYKRLKPGGSPLVRMAQVVVAATKKRKEALPADSALLYENRELDADISLHGRLTHTNQFRWFDKAAITTDGERTDSKPPNLWRIATVHRVEELKSIIRMLPIWAAGILLVASSSHQHSFTIQQARSMNRHLSRSFEIPPATLSIFGIVTMLSGLVLYERLFVPFARRFTRNPSGITCLQRMGVGFAVNILATVVASFVEIKRKAVAANHNLLDDPKATIPISVFWLVPQFCLHGVAEVFMSVEHMEFLYDQSPESMRSSAAALYWIAISMGNYAGTLMVSLVHKYSGKKSNWLPDRNLNRGRLEYYYWLVSGIQVINLLYYVVCAWFYTYKPLEEICKPEEVVELTRDKIPFFVSDKKSDEETELPRN</sequence>
<gene>
    <name evidence="8" type="ORF">F2P56_015747</name>
</gene>
<dbReference type="PANTHER" id="PTHR11654">
    <property type="entry name" value="OLIGOPEPTIDE TRANSPORTER-RELATED"/>
    <property type="match status" value="1"/>
</dbReference>
<evidence type="ECO:0000256" key="1">
    <source>
        <dbReference type="ARBA" id="ARBA00004141"/>
    </source>
</evidence>
<feature type="transmembrane region" description="Helical" evidence="7">
    <location>
        <begin position="221"/>
        <end position="241"/>
    </location>
</feature>
<feature type="transmembrane region" description="Helical" evidence="7">
    <location>
        <begin position="113"/>
        <end position="131"/>
    </location>
</feature>
<evidence type="ECO:0000313" key="8">
    <source>
        <dbReference type="EMBL" id="KAF5465769.1"/>
    </source>
</evidence>